<evidence type="ECO:0000256" key="10">
    <source>
        <dbReference type="RuleBase" id="RU003691"/>
    </source>
</evidence>
<dbReference type="PRINTS" id="PR00368">
    <property type="entry name" value="FADPNR"/>
</dbReference>
<comment type="similarity">
    <text evidence="2 10">Belongs to the class-I pyridine nucleotide-disulfide oxidoreductase family.</text>
</comment>
<dbReference type="GO" id="GO:0005829">
    <property type="term" value="C:cytosol"/>
    <property type="evidence" value="ECO:0007669"/>
    <property type="project" value="TreeGrafter"/>
</dbReference>
<evidence type="ECO:0000256" key="8">
    <source>
        <dbReference type="ARBA" id="ARBA00023157"/>
    </source>
</evidence>
<sequence length="791" mass="88514">MSSGNEKFDYDYFVIGGGSGGVRSSRIAGKLGARVALAEEKKLGGTCVNVGCIPKKLFCYASHFRELFHDAHSYGWPKLDMKLEDHNWKKFIEAKNAEIQRLNDAYEKTEKDANVKVLKGHATLKDKHTVIVNGKEYTSKYILLAVGGHPVIPKIEGHEHIITSDDAFFLENLPKKVTIVGGGYIALEFACIFHGFGCEVSLILRGKTILRSFDEDVRSKLTDELKKNGINFRFETEIESVEKLSDEAFRVKFKNDKTTVDTNLVMFAIGRKPQIENLGLDIAGVKTDDKGVIQVDDYSQTNIPNIYAVGDCTDRTALTPVAIQEGHYLANMLFKNDQPRKVDYATVGTTVFSEPAIGTCGVTEQQAIEKYGPDGYDVYESTFKPMFVQLPKRDRKSYVKLIVEKDSQRVVGIHIMDHAAPEIIQMCSVAIRAGATKELFDHSIGGFGCEVSLILRGKTILRSFDEDVRSKLTDELKKNGINFRFETEIESVEKLSDESFRVKFKNDKTTVDTNLVMFAIGRKPQIENLGLDIVGVKTDDKGVIQVDDYSQTNIPNIYAVGDCTDRTALTPVAIQEGHYLANMLFKNEQPRKVDYATVGTTVFSEPAIGTCGVTEQQAIEKYGPDGYDVYESTFKPMFVQLPKRDRKSYVKLIVEKDSQRVVGIHIMDHAAPEIIQMCSVAIRAGATKELFDHSIGGPDGYDVYESTFKPMFVQLPKRDRKSYVKLIVEKDSQRVVGIHIMDHAAPEIIQMCSVAIRAGATKELFDHSIGIHPTSAEEIVQIREKREKKKE</sequence>
<dbReference type="InterPro" id="IPR012999">
    <property type="entry name" value="Pyr_OxRdtase_I_AS"/>
</dbReference>
<organism evidence="13 14">
    <name type="scientific">Adineta steineri</name>
    <dbReference type="NCBI Taxonomy" id="433720"/>
    <lineage>
        <taxon>Eukaryota</taxon>
        <taxon>Metazoa</taxon>
        <taxon>Spiralia</taxon>
        <taxon>Gnathifera</taxon>
        <taxon>Rotifera</taxon>
        <taxon>Eurotatoria</taxon>
        <taxon>Bdelloidea</taxon>
        <taxon>Adinetida</taxon>
        <taxon>Adinetidae</taxon>
        <taxon>Adineta</taxon>
    </lineage>
</organism>
<dbReference type="PANTHER" id="PTHR42737">
    <property type="entry name" value="GLUTATHIONE REDUCTASE"/>
    <property type="match status" value="1"/>
</dbReference>
<evidence type="ECO:0000313" key="14">
    <source>
        <dbReference type="Proteomes" id="UP000663860"/>
    </source>
</evidence>
<keyword evidence="9 10" id="KW-0676">Redox-active center</keyword>
<dbReference type="SUPFAM" id="SSF55424">
    <property type="entry name" value="FAD/NAD-linked reductases, dimerisation (C-terminal) domain"/>
    <property type="match status" value="3"/>
</dbReference>
<feature type="domain" description="Pyridine nucleotide-disulphide oxidoreductase dimerisation" evidence="11">
    <location>
        <begin position="349"/>
        <end position="444"/>
    </location>
</feature>
<feature type="domain" description="Pyridine nucleotide-disulphide oxidoreductase dimerisation" evidence="11">
    <location>
        <begin position="701"/>
        <end position="781"/>
    </location>
</feature>
<dbReference type="InterPro" id="IPR036188">
    <property type="entry name" value="FAD/NAD-bd_sf"/>
</dbReference>
<evidence type="ECO:0000256" key="6">
    <source>
        <dbReference type="ARBA" id="ARBA00022857"/>
    </source>
</evidence>
<evidence type="ECO:0000259" key="11">
    <source>
        <dbReference type="Pfam" id="PF02852"/>
    </source>
</evidence>
<dbReference type="Gene3D" id="3.50.50.60">
    <property type="entry name" value="FAD/NAD(P)-binding domain"/>
    <property type="match status" value="2"/>
</dbReference>
<dbReference type="SUPFAM" id="SSF51905">
    <property type="entry name" value="FAD/NAD(P)-binding domain"/>
    <property type="match status" value="2"/>
</dbReference>
<proteinExistence type="inferred from homology"/>
<comment type="cofactor">
    <cofactor evidence="1">
        <name>FAD</name>
        <dbReference type="ChEBI" id="CHEBI:57692"/>
    </cofactor>
</comment>
<dbReference type="GO" id="GO:0004362">
    <property type="term" value="F:glutathione-disulfide reductase (NADPH) activity"/>
    <property type="evidence" value="ECO:0007669"/>
    <property type="project" value="TreeGrafter"/>
</dbReference>
<evidence type="ECO:0000259" key="12">
    <source>
        <dbReference type="Pfam" id="PF07992"/>
    </source>
</evidence>
<evidence type="ECO:0000256" key="7">
    <source>
        <dbReference type="ARBA" id="ARBA00023002"/>
    </source>
</evidence>
<dbReference type="InterPro" id="IPR004099">
    <property type="entry name" value="Pyr_nucl-diS_OxRdtase_dimer"/>
</dbReference>
<evidence type="ECO:0000256" key="5">
    <source>
        <dbReference type="ARBA" id="ARBA00022827"/>
    </source>
</evidence>
<dbReference type="Gene3D" id="3.30.390.30">
    <property type="match status" value="1"/>
</dbReference>
<evidence type="ECO:0000256" key="9">
    <source>
        <dbReference type="ARBA" id="ARBA00023284"/>
    </source>
</evidence>
<keyword evidence="6" id="KW-0521">NADP</keyword>
<keyword evidence="8" id="KW-1015">Disulfide bond</keyword>
<evidence type="ECO:0000256" key="3">
    <source>
        <dbReference type="ARBA" id="ARBA00011738"/>
    </source>
</evidence>
<comment type="caution">
    <text evidence="13">The sequence shown here is derived from an EMBL/GenBank/DDBJ whole genome shotgun (WGS) entry which is preliminary data.</text>
</comment>
<dbReference type="PROSITE" id="PS00076">
    <property type="entry name" value="PYRIDINE_REDOX_1"/>
    <property type="match status" value="1"/>
</dbReference>
<dbReference type="Proteomes" id="UP000663860">
    <property type="component" value="Unassembled WGS sequence"/>
</dbReference>
<keyword evidence="4 10" id="KW-0285">Flavoprotein</keyword>
<accession>A0A814FQM2</accession>
<dbReference type="FunFam" id="3.50.50.60:FF:000051">
    <property type="entry name" value="Glutathione reductase"/>
    <property type="match status" value="1"/>
</dbReference>
<protein>
    <recommendedName>
        <fullName evidence="15">Glutathione reductase</fullName>
    </recommendedName>
</protein>
<gene>
    <name evidence="13" type="ORF">IZO911_LOCUS16954</name>
</gene>
<dbReference type="InterPro" id="IPR046952">
    <property type="entry name" value="GSHR/TRXR-like"/>
</dbReference>
<dbReference type="GO" id="GO:0034599">
    <property type="term" value="P:cellular response to oxidative stress"/>
    <property type="evidence" value="ECO:0007669"/>
    <property type="project" value="TreeGrafter"/>
</dbReference>
<dbReference type="GO" id="GO:0045454">
    <property type="term" value="P:cell redox homeostasis"/>
    <property type="evidence" value="ECO:0007669"/>
    <property type="project" value="InterPro"/>
</dbReference>
<feature type="domain" description="Pyridine nucleotide-disulphide oxidoreductase dimerisation" evidence="11">
    <location>
        <begin position="600"/>
        <end position="695"/>
    </location>
</feature>
<dbReference type="Pfam" id="PF07992">
    <property type="entry name" value="Pyr_redox_2"/>
    <property type="match status" value="2"/>
</dbReference>
<dbReference type="EMBL" id="CAJNOE010000155">
    <property type="protein sequence ID" value="CAF0988196.1"/>
    <property type="molecule type" value="Genomic_DNA"/>
</dbReference>
<evidence type="ECO:0008006" key="15">
    <source>
        <dbReference type="Google" id="ProtNLM"/>
    </source>
</evidence>
<dbReference type="GO" id="GO:0006749">
    <property type="term" value="P:glutathione metabolic process"/>
    <property type="evidence" value="ECO:0007669"/>
    <property type="project" value="TreeGrafter"/>
</dbReference>
<dbReference type="AlphaFoldDB" id="A0A814FQM2"/>
<dbReference type="InterPro" id="IPR016156">
    <property type="entry name" value="FAD/NAD-linked_Rdtase_dimer_sf"/>
</dbReference>
<comment type="subunit">
    <text evidence="3">Homodimer.</text>
</comment>
<feature type="domain" description="FAD/NAD(P)-binding" evidence="12">
    <location>
        <begin position="446"/>
        <end position="577"/>
    </location>
</feature>
<dbReference type="PANTHER" id="PTHR42737:SF2">
    <property type="entry name" value="GLUTATHIONE REDUCTASE"/>
    <property type="match status" value="1"/>
</dbReference>
<dbReference type="GO" id="GO:0005739">
    <property type="term" value="C:mitochondrion"/>
    <property type="evidence" value="ECO:0007669"/>
    <property type="project" value="TreeGrafter"/>
</dbReference>
<dbReference type="InterPro" id="IPR023753">
    <property type="entry name" value="FAD/NAD-binding_dom"/>
</dbReference>
<reference evidence="13" key="1">
    <citation type="submission" date="2021-02" db="EMBL/GenBank/DDBJ databases">
        <authorList>
            <person name="Nowell W R."/>
        </authorList>
    </citation>
    <scope>NUCLEOTIDE SEQUENCE</scope>
</reference>
<dbReference type="Pfam" id="PF02852">
    <property type="entry name" value="Pyr_redox_dim"/>
    <property type="match status" value="3"/>
</dbReference>
<evidence type="ECO:0000313" key="13">
    <source>
        <dbReference type="EMBL" id="CAF0988196.1"/>
    </source>
</evidence>
<name>A0A814FQM2_9BILA</name>
<evidence type="ECO:0000256" key="1">
    <source>
        <dbReference type="ARBA" id="ARBA00001974"/>
    </source>
</evidence>
<evidence type="ECO:0000256" key="2">
    <source>
        <dbReference type="ARBA" id="ARBA00007532"/>
    </source>
</evidence>
<feature type="domain" description="FAD/NAD(P)-binding" evidence="12">
    <location>
        <begin position="10"/>
        <end position="326"/>
    </location>
</feature>
<evidence type="ECO:0000256" key="4">
    <source>
        <dbReference type="ARBA" id="ARBA00022630"/>
    </source>
</evidence>
<dbReference type="NCBIfam" id="NF004776">
    <property type="entry name" value="PRK06116.1"/>
    <property type="match status" value="1"/>
</dbReference>
<dbReference type="PRINTS" id="PR00411">
    <property type="entry name" value="PNDRDTASEI"/>
</dbReference>
<dbReference type="GO" id="GO:0050660">
    <property type="term" value="F:flavin adenine dinucleotide binding"/>
    <property type="evidence" value="ECO:0007669"/>
    <property type="project" value="InterPro"/>
</dbReference>
<keyword evidence="7 10" id="KW-0560">Oxidoreductase</keyword>
<keyword evidence="5 10" id="KW-0274">FAD</keyword>